<dbReference type="AlphaFoldDB" id="A0AAE0FJ75"/>
<dbReference type="PANTHER" id="PTHR37193">
    <property type="entry name" value="ALPHA-1,6-MANNOSYL-GLYCOPROTEIN 2-BETA-N-ACETYLGLUCOSAMINYLTRANSFERASE"/>
    <property type="match status" value="1"/>
</dbReference>
<evidence type="ECO:0000313" key="3">
    <source>
        <dbReference type="EMBL" id="KAK3260031.1"/>
    </source>
</evidence>
<sequence length="620" mass="67870">MSALDLDELRALVWSFAQSVDESQLPSAPGPGPSLPSTDLGSQSSLPQECVLTPAKSVPEVAVWIAPSTSTVTTDVREEPLTTCTLLAARGERESFQLLLRPQGPCGEVTITPSDLALQGPEATSVQPTTLTAGQEIKLHSLVPVNGVPDALVPMSQPASLQLCMGNTSAVWVSVSVPREASAGDYVGTIMVKNSGAGIAGVDADRLRAGLDESCEMLDRMEQAGEVLSGEHAARLRRKLQALRLAAGSDRDPSSCWEVCVQVRLRVWEFTLPMTPRLPFVVGVSEEIFVKRFNLKPGTTRWRSALEAHLQWLLPYRVSPYFCQWGARHGDGEYMVNIALPPGSPPRPPQTGRRPRARGLKRALAGVLSQAPHAAQLAAFAVPYIPAGSPDPGELGRLEEWKQIVGPKPDAEEWQEEQHHCQHAYMYLWDEPVRQAQYARLRDWAEKVHAVLPNMRVLTTYFCGLEDGPHAKGSMPALLAVPEQLRPATQIFCTSHWALGGDPRNADAIFSRLQGKEEWWGYVCMGPGHPEPNVHLDMAGAQQRAVLWRAWAEGCQVPIPALLSPDSAMLSAASTWGKAPWHESRPDTGCSPRRAISTRRVDTLFALEDPPLPRDLEWQH</sequence>
<protein>
    <recommendedName>
        <fullName evidence="2">Glycoside hydrolase 123 N-terminal domain-containing protein</fullName>
    </recommendedName>
</protein>
<dbReference type="EMBL" id="LGRX02018287">
    <property type="protein sequence ID" value="KAK3260031.1"/>
    <property type="molecule type" value="Genomic_DNA"/>
</dbReference>
<dbReference type="Pfam" id="PF22680">
    <property type="entry name" value="Glyco_hydro_123_N_2"/>
    <property type="match status" value="1"/>
</dbReference>
<evidence type="ECO:0000259" key="2">
    <source>
        <dbReference type="Pfam" id="PF22680"/>
    </source>
</evidence>
<keyword evidence="4" id="KW-1185">Reference proteome</keyword>
<gene>
    <name evidence="3" type="ORF">CYMTET_30996</name>
</gene>
<organism evidence="3 4">
    <name type="scientific">Cymbomonas tetramitiformis</name>
    <dbReference type="NCBI Taxonomy" id="36881"/>
    <lineage>
        <taxon>Eukaryota</taxon>
        <taxon>Viridiplantae</taxon>
        <taxon>Chlorophyta</taxon>
        <taxon>Pyramimonadophyceae</taxon>
        <taxon>Pyramimonadales</taxon>
        <taxon>Pyramimonadaceae</taxon>
        <taxon>Cymbomonas</taxon>
    </lineage>
</organism>
<feature type="region of interest" description="Disordered" evidence="1">
    <location>
        <begin position="22"/>
        <end position="45"/>
    </location>
</feature>
<dbReference type="PANTHER" id="PTHR37193:SF1">
    <property type="entry name" value="ALPHA-1,6-MANNOSYL-GLYCOPROTEIN 2-BETA-N-ACETYLGLUCOSAMINYLTRANSFERASE"/>
    <property type="match status" value="1"/>
</dbReference>
<dbReference type="InterPro" id="IPR053850">
    <property type="entry name" value="Glyco_hydro_123_N_2"/>
</dbReference>
<evidence type="ECO:0000256" key="1">
    <source>
        <dbReference type="SAM" id="MobiDB-lite"/>
    </source>
</evidence>
<comment type="caution">
    <text evidence="3">The sequence shown here is derived from an EMBL/GenBank/DDBJ whole genome shotgun (WGS) entry which is preliminary data.</text>
</comment>
<accession>A0AAE0FJ75</accession>
<dbReference type="Proteomes" id="UP001190700">
    <property type="component" value="Unassembled WGS sequence"/>
</dbReference>
<reference evidence="3 4" key="1">
    <citation type="journal article" date="2015" name="Genome Biol. Evol.">
        <title>Comparative Genomics of a Bacterivorous Green Alga Reveals Evolutionary Causalities and Consequences of Phago-Mixotrophic Mode of Nutrition.</title>
        <authorList>
            <person name="Burns J.A."/>
            <person name="Paasch A."/>
            <person name="Narechania A."/>
            <person name="Kim E."/>
        </authorList>
    </citation>
    <scope>NUCLEOTIDE SEQUENCE [LARGE SCALE GENOMIC DNA]</scope>
    <source>
        <strain evidence="3 4">PLY_AMNH</strain>
    </source>
</reference>
<evidence type="ECO:0000313" key="4">
    <source>
        <dbReference type="Proteomes" id="UP001190700"/>
    </source>
</evidence>
<proteinExistence type="predicted"/>
<feature type="domain" description="Glycoside hydrolase 123 N-terminal" evidence="2">
    <location>
        <begin position="78"/>
        <end position="194"/>
    </location>
</feature>
<name>A0AAE0FJ75_9CHLO</name>